<evidence type="ECO:0000313" key="6">
    <source>
        <dbReference type="Proteomes" id="UP000249419"/>
    </source>
</evidence>
<evidence type="ECO:0000256" key="3">
    <source>
        <dbReference type="SAM" id="MobiDB-lite"/>
    </source>
</evidence>
<evidence type="ECO:0000256" key="2">
    <source>
        <dbReference type="RuleBase" id="RU003749"/>
    </source>
</evidence>
<evidence type="ECO:0000256" key="1">
    <source>
        <dbReference type="ARBA" id="ARBA00009013"/>
    </source>
</evidence>
<dbReference type="EMBL" id="PYAG01000005">
    <property type="protein sequence ID" value="RAO37411.1"/>
    <property type="molecule type" value="Genomic_DNA"/>
</dbReference>
<dbReference type="SUPFAM" id="SSF52091">
    <property type="entry name" value="SpoIIaa-like"/>
    <property type="match status" value="1"/>
</dbReference>
<dbReference type="PANTHER" id="PTHR33495">
    <property type="entry name" value="ANTI-SIGMA FACTOR ANTAGONIST TM_1081-RELATED-RELATED"/>
    <property type="match status" value="1"/>
</dbReference>
<feature type="compositionally biased region" description="Basic residues" evidence="3">
    <location>
        <begin position="116"/>
        <end position="126"/>
    </location>
</feature>
<organism evidence="5 6">
    <name type="scientific">Micromonospora saelicesensis</name>
    <dbReference type="NCBI Taxonomy" id="285676"/>
    <lineage>
        <taxon>Bacteria</taxon>
        <taxon>Bacillati</taxon>
        <taxon>Actinomycetota</taxon>
        <taxon>Actinomycetes</taxon>
        <taxon>Micromonosporales</taxon>
        <taxon>Micromonosporaceae</taxon>
        <taxon>Micromonospora</taxon>
    </lineage>
</organism>
<dbReference type="NCBIfam" id="TIGR00377">
    <property type="entry name" value="ant_ant_sig"/>
    <property type="match status" value="1"/>
</dbReference>
<evidence type="ECO:0000259" key="4">
    <source>
        <dbReference type="PROSITE" id="PS50801"/>
    </source>
</evidence>
<reference evidence="5 6" key="1">
    <citation type="submission" date="2018-03" db="EMBL/GenBank/DDBJ databases">
        <title>Defining the species Micromonospora saelicesensis and Micromonospora noduli under the framework of genomics.</title>
        <authorList>
            <person name="Riesco R."/>
            <person name="Trujillo M.E."/>
        </authorList>
    </citation>
    <scope>NUCLEOTIDE SEQUENCE [LARGE SCALE GENOMIC DNA]</scope>
    <source>
        <strain evidence="5 6">PSN13</strain>
    </source>
</reference>
<dbReference type="GO" id="GO:0043856">
    <property type="term" value="F:anti-sigma factor antagonist activity"/>
    <property type="evidence" value="ECO:0007669"/>
    <property type="project" value="InterPro"/>
</dbReference>
<sequence>MRFSLTRHHRDDGLVTLALAGDVDMGAVDALVSALQDTPQTPDRIAVVVDLARVTFLDCAGIGALVVGRNTAVSRGHRYTVVNPQRQVRRVLELTGVFTALTGRHPQPAPETARAARSRRSRRHRDDRRCAAKPSTAGVDALPHG</sequence>
<feature type="domain" description="STAS" evidence="4">
    <location>
        <begin position="12"/>
        <end position="97"/>
    </location>
</feature>
<name>A0A328NYB4_9ACTN</name>
<accession>A0A328NYB4</accession>
<dbReference type="InterPro" id="IPR036513">
    <property type="entry name" value="STAS_dom_sf"/>
</dbReference>
<dbReference type="Gene3D" id="3.30.750.24">
    <property type="entry name" value="STAS domain"/>
    <property type="match status" value="1"/>
</dbReference>
<protein>
    <recommendedName>
        <fullName evidence="2">Anti-sigma factor antagonist</fullName>
    </recommendedName>
</protein>
<dbReference type="InterPro" id="IPR003658">
    <property type="entry name" value="Anti-sigma_ant"/>
</dbReference>
<dbReference type="Proteomes" id="UP000249419">
    <property type="component" value="Unassembled WGS sequence"/>
</dbReference>
<evidence type="ECO:0000313" key="5">
    <source>
        <dbReference type="EMBL" id="RAO37411.1"/>
    </source>
</evidence>
<dbReference type="CDD" id="cd07043">
    <property type="entry name" value="STAS_anti-anti-sigma_factors"/>
    <property type="match status" value="1"/>
</dbReference>
<comment type="caution">
    <text evidence="5">The sequence shown here is derived from an EMBL/GenBank/DDBJ whole genome shotgun (WGS) entry which is preliminary data.</text>
</comment>
<dbReference type="AlphaFoldDB" id="A0A328NYB4"/>
<dbReference type="InterPro" id="IPR002645">
    <property type="entry name" value="STAS_dom"/>
</dbReference>
<dbReference type="PROSITE" id="PS50801">
    <property type="entry name" value="STAS"/>
    <property type="match status" value="1"/>
</dbReference>
<feature type="region of interest" description="Disordered" evidence="3">
    <location>
        <begin position="102"/>
        <end position="145"/>
    </location>
</feature>
<dbReference type="PANTHER" id="PTHR33495:SF2">
    <property type="entry name" value="ANTI-SIGMA FACTOR ANTAGONIST TM_1081-RELATED"/>
    <property type="match status" value="1"/>
</dbReference>
<dbReference type="RefSeq" id="WP_112674668.1">
    <property type="nucleotide sequence ID" value="NZ_PYAG01000005.1"/>
</dbReference>
<comment type="similarity">
    <text evidence="1 2">Belongs to the anti-sigma-factor antagonist family.</text>
</comment>
<proteinExistence type="inferred from homology"/>
<gene>
    <name evidence="5" type="ORF">PSN13_01393</name>
</gene>
<dbReference type="Pfam" id="PF01740">
    <property type="entry name" value="STAS"/>
    <property type="match status" value="1"/>
</dbReference>